<dbReference type="Proteomes" id="UP001147760">
    <property type="component" value="Unassembled WGS sequence"/>
</dbReference>
<reference evidence="1" key="1">
    <citation type="submission" date="2022-12" db="EMBL/GenBank/DDBJ databases">
        <authorList>
            <person name="Petersen C."/>
        </authorList>
    </citation>
    <scope>NUCLEOTIDE SEQUENCE</scope>
    <source>
        <strain evidence="1">IBT 17660</strain>
    </source>
</reference>
<evidence type="ECO:0008006" key="3">
    <source>
        <dbReference type="Google" id="ProtNLM"/>
    </source>
</evidence>
<dbReference type="AlphaFoldDB" id="A0A9W9WPU2"/>
<dbReference type="EMBL" id="JAPWDO010000005">
    <property type="protein sequence ID" value="KAJ5471475.1"/>
    <property type="molecule type" value="Genomic_DNA"/>
</dbReference>
<comment type="caution">
    <text evidence="1">The sequence shown here is derived from an EMBL/GenBank/DDBJ whole genome shotgun (WGS) entry which is preliminary data.</text>
</comment>
<gene>
    <name evidence="1" type="ORF">N7530_008832</name>
</gene>
<keyword evidence="2" id="KW-1185">Reference proteome</keyword>
<sequence length="67" mass="7802">MTIFSTIRQKGAGRIPVPTPYLLKHPSVPHLRNHDEYLLLYQKSIDHLGEFWSAMATASLKWETFFD</sequence>
<evidence type="ECO:0000313" key="1">
    <source>
        <dbReference type="EMBL" id="KAJ5471475.1"/>
    </source>
</evidence>
<name>A0A9W9WPU2_9EURO</name>
<reference evidence="1" key="2">
    <citation type="journal article" date="2023" name="IMA Fungus">
        <title>Comparative genomic study of the Penicillium genus elucidates a diverse pangenome and 15 lateral gene transfer events.</title>
        <authorList>
            <person name="Petersen C."/>
            <person name="Sorensen T."/>
            <person name="Nielsen M.R."/>
            <person name="Sondergaard T.E."/>
            <person name="Sorensen J.L."/>
            <person name="Fitzpatrick D.A."/>
            <person name="Frisvad J.C."/>
            <person name="Nielsen K.L."/>
        </authorList>
    </citation>
    <scope>NUCLEOTIDE SEQUENCE</scope>
    <source>
        <strain evidence="1">IBT 17660</strain>
    </source>
</reference>
<protein>
    <recommendedName>
        <fullName evidence="3">Acetyl-coenzyme A synthetase N-terminal domain-containing protein</fullName>
    </recommendedName>
</protein>
<proteinExistence type="predicted"/>
<accession>A0A9W9WPU2</accession>
<evidence type="ECO:0000313" key="2">
    <source>
        <dbReference type="Proteomes" id="UP001147760"/>
    </source>
</evidence>
<organism evidence="1 2">
    <name type="scientific">Penicillium desertorum</name>
    <dbReference type="NCBI Taxonomy" id="1303715"/>
    <lineage>
        <taxon>Eukaryota</taxon>
        <taxon>Fungi</taxon>
        <taxon>Dikarya</taxon>
        <taxon>Ascomycota</taxon>
        <taxon>Pezizomycotina</taxon>
        <taxon>Eurotiomycetes</taxon>
        <taxon>Eurotiomycetidae</taxon>
        <taxon>Eurotiales</taxon>
        <taxon>Aspergillaceae</taxon>
        <taxon>Penicillium</taxon>
    </lineage>
</organism>